<dbReference type="PANTHER" id="PTHR30203:SF23">
    <property type="entry name" value="OUTER MEMBRANE EFFLUX PROTEIN"/>
    <property type="match status" value="1"/>
</dbReference>
<protein>
    <submittedName>
        <fullName evidence="1">TolC family protein</fullName>
    </submittedName>
</protein>
<dbReference type="Gene3D" id="1.20.1600.10">
    <property type="entry name" value="Outer membrane efflux proteins (OEP)"/>
    <property type="match status" value="1"/>
</dbReference>
<reference evidence="1 2" key="1">
    <citation type="submission" date="2024-03" db="EMBL/GenBank/DDBJ databases">
        <title>Sulfurimonas sp. HSL3-1.</title>
        <authorList>
            <person name="Wang S."/>
        </authorList>
    </citation>
    <scope>NUCLEOTIDE SEQUENCE [LARGE SCALE GENOMIC DNA]</scope>
    <source>
        <strain evidence="1 2">HSL3-1</strain>
    </source>
</reference>
<accession>A0ABZ3HA69</accession>
<keyword evidence="2" id="KW-1185">Reference proteome</keyword>
<dbReference type="SUPFAM" id="SSF56954">
    <property type="entry name" value="Outer membrane efflux proteins (OEP)"/>
    <property type="match status" value="1"/>
</dbReference>
<gene>
    <name evidence="1" type="ORF">WCY31_01690</name>
</gene>
<evidence type="ECO:0000313" key="2">
    <source>
        <dbReference type="Proteomes" id="UP001447842"/>
    </source>
</evidence>
<proteinExistence type="predicted"/>
<evidence type="ECO:0000313" key="1">
    <source>
        <dbReference type="EMBL" id="XAU15425.1"/>
    </source>
</evidence>
<dbReference type="Proteomes" id="UP001447842">
    <property type="component" value="Chromosome"/>
</dbReference>
<sequence>MFRPLLALLFMAAALRAEGIDTLIDRSLEQHHSLKMIEQRLGAFDAMEDKSALFANPELLVGINDVQFDDPMDRTIEPMQFTSVSVRQKFPWFGKRGAAGEKVRAQKAVLFASLEAAQAELAKQIRLRAYTVTELNARLEVLQNYLALTDQNIALNTAYASTQRDRHMGIMSAELLRSDIAVRREKLTAMLTAQKARLAYLVQAPFDAVEADDTVTPPPPLESYLQRLENNRIYRVKEADQKAAAAETKVKALSANADPFVMVGYYYREAHPDYLSFTVGAALPLYGAERDDTEAARKTELSTAEAAADYRLQLRSEIEAAYAALSEAYRTYRIITEESLPQVEHMVDLSDAKLRSGSDLFNYFDLLERKLRFDEQRIAAKADYLRAGARLKALTGEIK</sequence>
<organism evidence="1 2">
    <name type="scientific">Sulfurimonas diazotrophicus</name>
    <dbReference type="NCBI Taxonomy" id="3131939"/>
    <lineage>
        <taxon>Bacteria</taxon>
        <taxon>Pseudomonadati</taxon>
        <taxon>Campylobacterota</taxon>
        <taxon>Epsilonproteobacteria</taxon>
        <taxon>Campylobacterales</taxon>
        <taxon>Sulfurimonadaceae</taxon>
        <taxon>Sulfurimonas</taxon>
    </lineage>
</organism>
<dbReference type="RefSeq" id="WP_345972907.1">
    <property type="nucleotide sequence ID" value="NZ_CP147920.1"/>
</dbReference>
<dbReference type="InterPro" id="IPR010131">
    <property type="entry name" value="MdtP/NodT-like"/>
</dbReference>
<name>A0ABZ3HA69_9BACT</name>
<dbReference type="EMBL" id="CP147920">
    <property type="protein sequence ID" value="XAU15425.1"/>
    <property type="molecule type" value="Genomic_DNA"/>
</dbReference>
<dbReference type="PANTHER" id="PTHR30203">
    <property type="entry name" value="OUTER MEMBRANE CATION EFFLUX PROTEIN"/>
    <property type="match status" value="1"/>
</dbReference>